<dbReference type="EMBL" id="UINC01085481">
    <property type="protein sequence ID" value="SVC33070.1"/>
    <property type="molecule type" value="Genomic_DNA"/>
</dbReference>
<accession>A0A382KGK5</accession>
<sequence>MVILTPKISGLGMTSNRYLGDPVISFN</sequence>
<reference evidence="2" key="1">
    <citation type="submission" date="2018-05" db="EMBL/GenBank/DDBJ databases">
        <authorList>
            <person name="Lanie J.A."/>
            <person name="Ng W.-L."/>
            <person name="Kazmierczak K.M."/>
            <person name="Andrzejewski T.M."/>
            <person name="Davidsen T.M."/>
            <person name="Wayne K.J."/>
            <person name="Tettelin H."/>
            <person name="Glass J.I."/>
            <person name="Rusch D."/>
            <person name="Podicherti R."/>
            <person name="Tsui H.-C.T."/>
            <person name="Winkler M.E."/>
        </authorList>
    </citation>
    <scope>NUCLEOTIDE SEQUENCE</scope>
</reference>
<dbReference type="AlphaFoldDB" id="A0A382KGK5"/>
<dbReference type="EMBL" id="UINC01085482">
    <property type="protein sequence ID" value="SVC33073.1"/>
    <property type="molecule type" value="Genomic_DNA"/>
</dbReference>
<name>A0A382KGK5_9ZZZZ</name>
<protein>
    <submittedName>
        <fullName evidence="2">Uncharacterized protein</fullName>
    </submittedName>
</protein>
<evidence type="ECO:0000313" key="3">
    <source>
        <dbReference type="EMBL" id="SVC33070.1"/>
    </source>
</evidence>
<dbReference type="EMBL" id="UINC01099027">
    <property type="protein sequence ID" value="SVC57990.1"/>
    <property type="molecule type" value="Genomic_DNA"/>
</dbReference>
<evidence type="ECO:0000313" key="4">
    <source>
        <dbReference type="EMBL" id="SVC33073.1"/>
    </source>
</evidence>
<evidence type="ECO:0000313" key="1">
    <source>
        <dbReference type="EMBL" id="SVB62370.1"/>
    </source>
</evidence>
<organism evidence="2">
    <name type="scientific">marine metagenome</name>
    <dbReference type="NCBI Taxonomy" id="408172"/>
    <lineage>
        <taxon>unclassified sequences</taxon>
        <taxon>metagenomes</taxon>
        <taxon>ecological metagenomes</taxon>
    </lineage>
</organism>
<proteinExistence type="predicted"/>
<dbReference type="EMBL" id="UINC01079763">
    <property type="protein sequence ID" value="SVC22087.1"/>
    <property type="molecule type" value="Genomic_DNA"/>
</dbReference>
<evidence type="ECO:0000313" key="2">
    <source>
        <dbReference type="EMBL" id="SVC22087.1"/>
    </source>
</evidence>
<evidence type="ECO:0000313" key="5">
    <source>
        <dbReference type="EMBL" id="SVC57990.1"/>
    </source>
</evidence>
<dbReference type="EMBL" id="UINC01049968">
    <property type="protein sequence ID" value="SVB62370.1"/>
    <property type="molecule type" value="Genomic_DNA"/>
</dbReference>
<gene>
    <name evidence="1" type="ORF">METZ01_LOCUS215224</name>
    <name evidence="2" type="ORF">METZ01_LOCUS274941</name>
    <name evidence="3" type="ORF">METZ01_LOCUS285924</name>
    <name evidence="4" type="ORF">METZ01_LOCUS285927</name>
    <name evidence="5" type="ORF">METZ01_LOCUS310844</name>
</gene>